<comment type="caution">
    <text evidence="8">The sequence shown here is derived from an EMBL/GenBank/DDBJ whole genome shotgun (WGS) entry which is preliminary data.</text>
</comment>
<feature type="transmembrane region" description="Helical" evidence="7">
    <location>
        <begin position="90"/>
        <end position="111"/>
    </location>
</feature>
<evidence type="ECO:0000256" key="5">
    <source>
        <dbReference type="ARBA" id="ARBA00022989"/>
    </source>
</evidence>
<sequence length="131" mass="14038">MSAVTDVAVDGTSTRGKPSVESFDGIEVSTIGGSSVSEQAALDLRVARRMFYGGFAALPWLWFVAWVHFRKPARQPGADPQLKKYADRSLVGAICGGVALVAWIVAVQLSWHSWGDFGVSIMLVVPDDGDV</sequence>
<evidence type="ECO:0000256" key="6">
    <source>
        <dbReference type="ARBA" id="ARBA00023136"/>
    </source>
</evidence>
<dbReference type="InterPro" id="IPR019379">
    <property type="entry name" value="Gamma_Secretase_Asp_P_PEN2"/>
</dbReference>
<dbReference type="GO" id="GO:0007219">
    <property type="term" value="P:Notch signaling pathway"/>
    <property type="evidence" value="ECO:0007669"/>
    <property type="project" value="UniProtKB-KW"/>
</dbReference>
<reference evidence="9" key="1">
    <citation type="journal article" date="2015" name="PLoS Genet.">
        <title>Genome Sequence and Transcriptome Analyses of Chrysochromulina tobin: Metabolic Tools for Enhanced Algal Fitness in the Prominent Order Prymnesiales (Haptophyceae).</title>
        <authorList>
            <person name="Hovde B.T."/>
            <person name="Deodato C.R."/>
            <person name="Hunsperger H.M."/>
            <person name="Ryken S.A."/>
            <person name="Yost W."/>
            <person name="Jha R.K."/>
            <person name="Patterson J."/>
            <person name="Monnat R.J. Jr."/>
            <person name="Barlow S.B."/>
            <person name="Starkenburg S.R."/>
            <person name="Cattolico R.A."/>
        </authorList>
    </citation>
    <scope>NUCLEOTIDE SEQUENCE</scope>
    <source>
        <strain evidence="9">CCMP291</strain>
    </source>
</reference>
<evidence type="ECO:0000256" key="7">
    <source>
        <dbReference type="SAM" id="Phobius"/>
    </source>
</evidence>
<keyword evidence="3 7" id="KW-0812">Transmembrane</keyword>
<evidence type="ECO:0000256" key="4">
    <source>
        <dbReference type="ARBA" id="ARBA00022976"/>
    </source>
</evidence>
<accession>A0A0M0JXL1</accession>
<dbReference type="AlphaFoldDB" id="A0A0M0JXL1"/>
<dbReference type="Proteomes" id="UP000037460">
    <property type="component" value="Unassembled WGS sequence"/>
</dbReference>
<keyword evidence="4" id="KW-0914">Notch signaling pathway</keyword>
<dbReference type="PANTHER" id="PTHR16318:SF0">
    <property type="entry name" value="GAMMA-SECRETASE SUBUNIT PEN-2"/>
    <property type="match status" value="1"/>
</dbReference>
<keyword evidence="9" id="KW-1185">Reference proteome</keyword>
<keyword evidence="6 7" id="KW-0472">Membrane</keyword>
<dbReference type="Pfam" id="PF10251">
    <property type="entry name" value="PEN-2"/>
    <property type="match status" value="1"/>
</dbReference>
<evidence type="ECO:0000256" key="3">
    <source>
        <dbReference type="ARBA" id="ARBA00022692"/>
    </source>
</evidence>
<evidence type="ECO:0000256" key="2">
    <source>
        <dbReference type="ARBA" id="ARBA00009607"/>
    </source>
</evidence>
<comment type="subcellular location">
    <subcellularLocation>
        <location evidence="1">Membrane</location>
        <topology evidence="1">Multi-pass membrane protein</topology>
    </subcellularLocation>
</comment>
<evidence type="ECO:0000313" key="8">
    <source>
        <dbReference type="EMBL" id="KOO31300.1"/>
    </source>
</evidence>
<comment type="similarity">
    <text evidence="2">Belongs to the PEN-2 family.</text>
</comment>
<dbReference type="EMBL" id="JWZX01002045">
    <property type="protein sequence ID" value="KOO31300.1"/>
    <property type="molecule type" value="Genomic_DNA"/>
</dbReference>
<feature type="transmembrane region" description="Helical" evidence="7">
    <location>
        <begin position="50"/>
        <end position="69"/>
    </location>
</feature>
<gene>
    <name evidence="8" type="ORF">Ctob_015962</name>
</gene>
<dbReference type="GO" id="GO:0070765">
    <property type="term" value="C:gamma-secretase complex"/>
    <property type="evidence" value="ECO:0007669"/>
    <property type="project" value="TreeGrafter"/>
</dbReference>
<keyword evidence="5 7" id="KW-1133">Transmembrane helix</keyword>
<protein>
    <submittedName>
        <fullName evidence="8">Gamma-secretase subunit pen-2</fullName>
    </submittedName>
</protein>
<proteinExistence type="inferred from homology"/>
<name>A0A0M0JXL1_9EUKA</name>
<evidence type="ECO:0000256" key="1">
    <source>
        <dbReference type="ARBA" id="ARBA00004141"/>
    </source>
</evidence>
<dbReference type="OrthoDB" id="524898at2759"/>
<organism evidence="8 9">
    <name type="scientific">Chrysochromulina tobinii</name>
    <dbReference type="NCBI Taxonomy" id="1460289"/>
    <lineage>
        <taxon>Eukaryota</taxon>
        <taxon>Haptista</taxon>
        <taxon>Haptophyta</taxon>
        <taxon>Prymnesiophyceae</taxon>
        <taxon>Prymnesiales</taxon>
        <taxon>Chrysochromulinaceae</taxon>
        <taxon>Chrysochromulina</taxon>
    </lineage>
</organism>
<evidence type="ECO:0000313" key="9">
    <source>
        <dbReference type="Proteomes" id="UP000037460"/>
    </source>
</evidence>
<dbReference type="PANTHER" id="PTHR16318">
    <property type="entry name" value="GAMMA-SECRETASE SUBUNIT PEN-2"/>
    <property type="match status" value="1"/>
</dbReference>